<comment type="caution">
    <text evidence="5">The sequence shown here is derived from an EMBL/GenBank/DDBJ whole genome shotgun (WGS) entry which is preliminary data.</text>
</comment>
<evidence type="ECO:0000313" key="6">
    <source>
        <dbReference type="Proteomes" id="UP000229893"/>
    </source>
</evidence>
<feature type="domain" description="Bacterial type II secretion system protein E" evidence="4">
    <location>
        <begin position="369"/>
        <end position="383"/>
    </location>
</feature>
<dbReference type="PANTHER" id="PTHR30258">
    <property type="entry name" value="TYPE II SECRETION SYSTEM PROTEIN GSPE-RELATED"/>
    <property type="match status" value="1"/>
</dbReference>
<dbReference type="GO" id="GO:0016887">
    <property type="term" value="F:ATP hydrolysis activity"/>
    <property type="evidence" value="ECO:0007669"/>
    <property type="project" value="TreeGrafter"/>
</dbReference>
<dbReference type="Pfam" id="PF00437">
    <property type="entry name" value="T2SSE"/>
    <property type="match status" value="1"/>
</dbReference>
<evidence type="ECO:0000256" key="1">
    <source>
        <dbReference type="ARBA" id="ARBA00006611"/>
    </source>
</evidence>
<dbReference type="GO" id="GO:0005886">
    <property type="term" value="C:plasma membrane"/>
    <property type="evidence" value="ECO:0007669"/>
    <property type="project" value="TreeGrafter"/>
</dbReference>
<dbReference type="SUPFAM" id="SSF52540">
    <property type="entry name" value="P-loop containing nucleoside triphosphate hydrolases"/>
    <property type="match status" value="1"/>
</dbReference>
<dbReference type="InterPro" id="IPR007831">
    <property type="entry name" value="T2SS_GspE_N"/>
</dbReference>
<comment type="similarity">
    <text evidence="1">Belongs to the GSP E family.</text>
</comment>
<dbReference type="InterPro" id="IPR037257">
    <property type="entry name" value="T2SS_E_N_sf"/>
</dbReference>
<proteinExistence type="inferred from homology"/>
<protein>
    <recommendedName>
        <fullName evidence="4">Bacterial type II secretion system protein E domain-containing protein</fullName>
    </recommendedName>
</protein>
<evidence type="ECO:0000259" key="4">
    <source>
        <dbReference type="PROSITE" id="PS00662"/>
    </source>
</evidence>
<dbReference type="CDD" id="cd01129">
    <property type="entry name" value="PulE-GspE-like"/>
    <property type="match status" value="1"/>
</dbReference>
<evidence type="ECO:0000256" key="3">
    <source>
        <dbReference type="ARBA" id="ARBA00022840"/>
    </source>
</evidence>
<evidence type="ECO:0000256" key="2">
    <source>
        <dbReference type="ARBA" id="ARBA00022741"/>
    </source>
</evidence>
<dbReference type="EMBL" id="PCWO01000020">
    <property type="protein sequence ID" value="PIR05005.1"/>
    <property type="molecule type" value="Genomic_DNA"/>
</dbReference>
<dbReference type="InterPro" id="IPR001482">
    <property type="entry name" value="T2SS/T4SS_dom"/>
</dbReference>
<keyword evidence="3" id="KW-0067">ATP-binding</keyword>
<name>A0A2H0NA43_9BACT</name>
<organism evidence="5 6">
    <name type="scientific">Candidatus Liptonbacteria bacterium CG11_big_fil_rev_8_21_14_0_20_35_14</name>
    <dbReference type="NCBI Taxonomy" id="1974634"/>
    <lineage>
        <taxon>Bacteria</taxon>
        <taxon>Candidatus Liptoniibacteriota</taxon>
    </lineage>
</organism>
<gene>
    <name evidence="5" type="ORF">COV57_01465</name>
</gene>
<evidence type="ECO:0000313" key="5">
    <source>
        <dbReference type="EMBL" id="PIR05005.1"/>
    </source>
</evidence>
<dbReference type="Gene3D" id="3.30.450.90">
    <property type="match status" value="1"/>
</dbReference>
<accession>A0A2H0NA43</accession>
<dbReference type="InterPro" id="IPR027417">
    <property type="entry name" value="P-loop_NTPase"/>
</dbReference>
<dbReference type="Pfam" id="PF05157">
    <property type="entry name" value="MshEN"/>
    <property type="match status" value="1"/>
</dbReference>
<dbReference type="PANTHER" id="PTHR30258:SF1">
    <property type="entry name" value="PROTEIN TRANSPORT PROTEIN HOFB HOMOLOG"/>
    <property type="match status" value="1"/>
</dbReference>
<dbReference type="AlphaFoldDB" id="A0A2H0NA43"/>
<dbReference type="GO" id="GO:0005524">
    <property type="term" value="F:ATP binding"/>
    <property type="evidence" value="ECO:0007669"/>
    <property type="project" value="UniProtKB-KW"/>
</dbReference>
<dbReference type="PROSITE" id="PS00662">
    <property type="entry name" value="T2SP_E"/>
    <property type="match status" value="1"/>
</dbReference>
<sequence length="566" mass="62517">MFSNNNTAVAERLIRFNQEAEERDAQRRASKLKKPYLNLIKTPIEIEALALIPKAVALENRIAVVNLVNKDLIVAVFDLSNPKIEEEVKKIESLGYRVQLFIVSESSLRHAFSFYQYVVKKGDDIVGKVSINAEDIELLKKTIKTVADLSKNLLALNFNSLPVAKLVGSVLGGAMALSASDVHFEPTKDGVAVRLRIDGVLQEVFGVQTHEFIPSDFYKQIVSRIKLLAGLKLNIRDEAQDGRFTIGLKIHDVEVRVAVAPSEFGEVMVLRILDPRAIQVGFSDLGFSDYDLKTIEQELKKPNGMILNTGPTGSGKTTTLYSFLRKVSTPENKVITIEDPIEYHLEGIEQTQVDGAANYTFALGLRSLMRQDPDVILVGEIRDEDTASIAVNAALTGHLVLSTLHTNNAAGAIARLVDLKVKENIITSAVNLVIAQRLVRKVCVKCAKKRELNSDEKNKVAKFLQKFSGREDLKKIKTVSAVYEVIKNNNCEACGGVGYKGRVGLFELMVIDDNIRKIVESEASLTDIEKIAVQNGMMKMQEDGIVKVLNGVTTFPEVERVTGVID</sequence>
<dbReference type="SUPFAM" id="SSF160246">
    <property type="entry name" value="EspE N-terminal domain-like"/>
    <property type="match status" value="1"/>
</dbReference>
<dbReference type="Gene3D" id="3.40.50.300">
    <property type="entry name" value="P-loop containing nucleotide triphosphate hydrolases"/>
    <property type="match status" value="1"/>
</dbReference>
<keyword evidence="2" id="KW-0547">Nucleotide-binding</keyword>
<reference evidence="5 6" key="1">
    <citation type="submission" date="2017-09" db="EMBL/GenBank/DDBJ databases">
        <title>Depth-based differentiation of microbial function through sediment-hosted aquifers and enrichment of novel symbionts in the deep terrestrial subsurface.</title>
        <authorList>
            <person name="Probst A.J."/>
            <person name="Ladd B."/>
            <person name="Jarett J.K."/>
            <person name="Geller-Mcgrath D.E."/>
            <person name="Sieber C.M."/>
            <person name="Emerson J.B."/>
            <person name="Anantharaman K."/>
            <person name="Thomas B.C."/>
            <person name="Malmstrom R."/>
            <person name="Stieglmeier M."/>
            <person name="Klingl A."/>
            <person name="Woyke T."/>
            <person name="Ryan C.M."/>
            <person name="Banfield J.F."/>
        </authorList>
    </citation>
    <scope>NUCLEOTIDE SEQUENCE [LARGE SCALE GENOMIC DNA]</scope>
    <source>
        <strain evidence="5">CG11_big_fil_rev_8_21_14_0_20_35_14</strain>
    </source>
</reference>
<dbReference type="Proteomes" id="UP000229893">
    <property type="component" value="Unassembled WGS sequence"/>
</dbReference>